<gene>
    <name evidence="3" type="ORF">XBLMG947_1501</name>
</gene>
<organism evidence="3 4">
    <name type="scientific">Xanthomonas bromi</name>
    <dbReference type="NCBI Taxonomy" id="56449"/>
    <lineage>
        <taxon>Bacteria</taxon>
        <taxon>Pseudomonadati</taxon>
        <taxon>Pseudomonadota</taxon>
        <taxon>Gammaproteobacteria</taxon>
        <taxon>Lysobacterales</taxon>
        <taxon>Lysobacteraceae</taxon>
        <taxon>Xanthomonas</taxon>
    </lineage>
</organism>
<evidence type="ECO:0000313" key="3">
    <source>
        <dbReference type="EMBL" id="SBV50719.1"/>
    </source>
</evidence>
<keyword evidence="2" id="KW-0732">Signal</keyword>
<evidence type="ECO:0000313" key="4">
    <source>
        <dbReference type="Proteomes" id="UP000092503"/>
    </source>
</evidence>
<sequence length="242" mass="25619">MRLQLIAFLLASLSLVATASIRAQTPTASPSAPPPPRSEVITRYPVTTATLAGQTIHLGEHEGKCAVLRNGDVLVLGIGAPCYFSTDHRHAAQVHRFQGSEIVLVQHAHPTSQADWDVAVYGPVCAFEAQAVREVGGVLEPGSIASSWPCDPTAGADQKQFVTATGAGPCAARNDMHARRTRPDRCLIVAITAGDGALSSSRMQPCRQVPGARSSAAHPTRWRPRNDAGRFRPERSGLAGHG</sequence>
<dbReference type="AlphaFoldDB" id="A0A1C3NJY4"/>
<dbReference type="Proteomes" id="UP000092503">
    <property type="component" value="Unassembled WGS sequence"/>
</dbReference>
<feature type="signal peptide" evidence="2">
    <location>
        <begin position="1"/>
        <end position="19"/>
    </location>
</feature>
<feature type="chain" id="PRO_5008679149" description="Secreted protein" evidence="2">
    <location>
        <begin position="20"/>
        <end position="242"/>
    </location>
</feature>
<name>A0A1C3NJY4_9XANT</name>
<evidence type="ECO:0000256" key="2">
    <source>
        <dbReference type="SAM" id="SignalP"/>
    </source>
</evidence>
<dbReference type="EMBL" id="FLTX01000021">
    <property type="protein sequence ID" value="SBV50719.1"/>
    <property type="molecule type" value="Genomic_DNA"/>
</dbReference>
<reference evidence="3 4" key="1">
    <citation type="submission" date="2016-06" db="EMBL/GenBank/DDBJ databases">
        <authorList>
            <person name="Kjaerup R.B."/>
            <person name="Dalgaard T.S."/>
            <person name="Juul-Madsen H.R."/>
        </authorList>
    </citation>
    <scope>NUCLEOTIDE SEQUENCE [LARGE SCALE GENOMIC DNA]</scope>
    <source>
        <strain evidence="3">LMG947</strain>
    </source>
</reference>
<accession>A0A1C3NJY4</accession>
<protein>
    <recommendedName>
        <fullName evidence="5">Secreted protein</fullName>
    </recommendedName>
</protein>
<evidence type="ECO:0000256" key="1">
    <source>
        <dbReference type="SAM" id="MobiDB-lite"/>
    </source>
</evidence>
<feature type="region of interest" description="Disordered" evidence="1">
    <location>
        <begin position="199"/>
        <end position="242"/>
    </location>
</feature>
<evidence type="ECO:0008006" key="5">
    <source>
        <dbReference type="Google" id="ProtNLM"/>
    </source>
</evidence>
<proteinExistence type="predicted"/>
<feature type="compositionally biased region" description="Basic and acidic residues" evidence="1">
    <location>
        <begin position="224"/>
        <end position="235"/>
    </location>
</feature>